<dbReference type="Proteomes" id="UP001305746">
    <property type="component" value="Unassembled WGS sequence"/>
</dbReference>
<dbReference type="PROSITE" id="PS50887">
    <property type="entry name" value="GGDEF"/>
    <property type="match status" value="1"/>
</dbReference>
<sequence length="586" mass="65199">MRRYWSLLSLLALFAVATGTDAAPGSGDRPLPMLNAEMSYQGPIAHRVAFIAELGEELSVGDIQHLIRTAPHRLERTDARVLTRGVNAGAIWITADILNLNDAPVTRRLTVRTGWLDRVDFYFLGNGRPVRRLAGGDSLPVYQRFLGKRIATADHAFHPGVTRLMLRVETADPLVVPFYFSSREEAHEREQFETAFHSFVYGVMLALAVYNLLLFAGLRRRRYLYYFLFMLAFVAMTAAYNGIGMALFWPSAQVWQQWAPPLLILCFAFTGLAFATSFLQTRRRRRRLYRLTQMVCGAYLCAFAACYLLGERGWAMWLALSLAPVFTLLMLYLGISSWLSGMQSARYYLLGTVASATGASVTALTVSGLVGYSRLGYYAVDIGMVLDAMLLALALADLVRRTHNARVAAERRAQVDHLTGLENRRGFVPVAQSLWGLVKRKNRDMCVAMIDIDHFKAINDQFGHATGDRVLRGIARVLDNSRRHGDLLARWGGEEFVLLLPETDLEEACQVAERLRQNVEALTVREGADRIQCTVSIGVANRDSEEVSLDKTLVMADQALYQAKMGGRNRVCAGPTTGTPVKAASA</sequence>
<keyword evidence="3" id="KW-1133">Transmembrane helix</keyword>
<dbReference type="SUPFAM" id="SSF55073">
    <property type="entry name" value="Nucleotide cyclase"/>
    <property type="match status" value="1"/>
</dbReference>
<feature type="transmembrane region" description="Helical" evidence="3">
    <location>
        <begin position="316"/>
        <end position="335"/>
    </location>
</feature>
<dbReference type="EMBL" id="JAYDCJ010000001">
    <property type="protein sequence ID" value="MEA1079358.1"/>
    <property type="molecule type" value="Genomic_DNA"/>
</dbReference>
<keyword evidence="6" id="KW-0808">Transferase</keyword>
<dbReference type="InterPro" id="IPR029787">
    <property type="entry name" value="Nucleotide_cyclase"/>
</dbReference>
<dbReference type="SMART" id="SM00267">
    <property type="entry name" value="GGDEF"/>
    <property type="match status" value="1"/>
</dbReference>
<accession>A0ABU5NU68</accession>
<dbReference type="EC" id="2.7.7.65" evidence="1"/>
<dbReference type="InterPro" id="IPR011622">
    <property type="entry name" value="7TMR_DISM_rcpt_extracell_dom2"/>
</dbReference>
<gene>
    <name evidence="6" type="ORF">U5822_01670</name>
</gene>
<reference evidence="6 7" key="1">
    <citation type="submission" date="2023-12" db="EMBL/GenBank/DDBJ databases">
        <title>Marinobacter qingdaonensis sp. nov., isolated from the intertidal sediment of Qingdao, PR China.</title>
        <authorList>
            <person name="Li Y."/>
        </authorList>
    </citation>
    <scope>NUCLEOTIDE SEQUENCE [LARGE SCALE GENOMIC DNA]</scope>
    <source>
        <strain evidence="6 7">ASW11-75</strain>
    </source>
</reference>
<dbReference type="InterPro" id="IPR050469">
    <property type="entry name" value="Diguanylate_Cyclase"/>
</dbReference>
<feature type="transmembrane region" description="Helical" evidence="3">
    <location>
        <begin position="375"/>
        <end position="396"/>
    </location>
</feature>
<keyword evidence="4" id="KW-0732">Signal</keyword>
<feature type="transmembrane region" description="Helical" evidence="3">
    <location>
        <begin position="291"/>
        <end position="310"/>
    </location>
</feature>
<dbReference type="NCBIfam" id="TIGR00254">
    <property type="entry name" value="GGDEF"/>
    <property type="match status" value="1"/>
</dbReference>
<dbReference type="CDD" id="cd01949">
    <property type="entry name" value="GGDEF"/>
    <property type="match status" value="1"/>
</dbReference>
<evidence type="ECO:0000313" key="7">
    <source>
        <dbReference type="Proteomes" id="UP001305746"/>
    </source>
</evidence>
<proteinExistence type="predicted"/>
<dbReference type="PANTHER" id="PTHR45138">
    <property type="entry name" value="REGULATORY COMPONENTS OF SENSORY TRANSDUCTION SYSTEM"/>
    <property type="match status" value="1"/>
</dbReference>
<feature type="domain" description="GGDEF" evidence="5">
    <location>
        <begin position="443"/>
        <end position="576"/>
    </location>
</feature>
<name>A0ABU5NU68_9GAMM</name>
<dbReference type="GO" id="GO:0052621">
    <property type="term" value="F:diguanylate cyclase activity"/>
    <property type="evidence" value="ECO:0007669"/>
    <property type="project" value="UniProtKB-EC"/>
</dbReference>
<dbReference type="Gene3D" id="3.30.70.270">
    <property type="match status" value="1"/>
</dbReference>
<evidence type="ECO:0000256" key="3">
    <source>
        <dbReference type="SAM" id="Phobius"/>
    </source>
</evidence>
<evidence type="ECO:0000256" key="2">
    <source>
        <dbReference type="ARBA" id="ARBA00034247"/>
    </source>
</evidence>
<feature type="transmembrane region" description="Helical" evidence="3">
    <location>
        <begin position="347"/>
        <end position="369"/>
    </location>
</feature>
<dbReference type="Pfam" id="PF00990">
    <property type="entry name" value="GGDEF"/>
    <property type="match status" value="1"/>
</dbReference>
<dbReference type="Gene3D" id="2.60.40.2380">
    <property type="match status" value="1"/>
</dbReference>
<comment type="caution">
    <text evidence="6">The sequence shown here is derived from an EMBL/GenBank/DDBJ whole genome shotgun (WGS) entry which is preliminary data.</text>
</comment>
<evidence type="ECO:0000313" key="6">
    <source>
        <dbReference type="EMBL" id="MEA1079358.1"/>
    </source>
</evidence>
<dbReference type="Pfam" id="PF07695">
    <property type="entry name" value="7TMR-DISM_7TM"/>
    <property type="match status" value="1"/>
</dbReference>
<keyword evidence="7" id="KW-1185">Reference proteome</keyword>
<feature type="signal peptide" evidence="4">
    <location>
        <begin position="1"/>
        <end position="22"/>
    </location>
</feature>
<evidence type="ECO:0000256" key="1">
    <source>
        <dbReference type="ARBA" id="ARBA00012528"/>
    </source>
</evidence>
<keyword evidence="6" id="KW-0548">Nucleotidyltransferase</keyword>
<dbReference type="InterPro" id="IPR011623">
    <property type="entry name" value="7TMR_DISM_rcpt_extracell_dom1"/>
</dbReference>
<dbReference type="InterPro" id="IPR000160">
    <property type="entry name" value="GGDEF_dom"/>
</dbReference>
<keyword evidence="3" id="KW-0812">Transmembrane</keyword>
<dbReference type="PANTHER" id="PTHR45138:SF9">
    <property type="entry name" value="DIGUANYLATE CYCLASE DGCM-RELATED"/>
    <property type="match status" value="1"/>
</dbReference>
<feature type="transmembrane region" description="Helical" evidence="3">
    <location>
        <begin position="199"/>
        <end position="218"/>
    </location>
</feature>
<feature type="transmembrane region" description="Helical" evidence="3">
    <location>
        <begin position="261"/>
        <end position="279"/>
    </location>
</feature>
<keyword evidence="3" id="KW-0472">Membrane</keyword>
<comment type="catalytic activity">
    <reaction evidence="2">
        <text>2 GTP = 3',3'-c-di-GMP + 2 diphosphate</text>
        <dbReference type="Rhea" id="RHEA:24898"/>
        <dbReference type="ChEBI" id="CHEBI:33019"/>
        <dbReference type="ChEBI" id="CHEBI:37565"/>
        <dbReference type="ChEBI" id="CHEBI:58805"/>
        <dbReference type="EC" id="2.7.7.65"/>
    </reaction>
</comment>
<feature type="transmembrane region" description="Helical" evidence="3">
    <location>
        <begin position="225"/>
        <end position="249"/>
    </location>
</feature>
<dbReference type="Pfam" id="PF07696">
    <property type="entry name" value="7TMR-DISMED2"/>
    <property type="match status" value="1"/>
</dbReference>
<organism evidence="6 7">
    <name type="scientific">Marinobacter qingdaonensis</name>
    <dbReference type="NCBI Taxonomy" id="3108486"/>
    <lineage>
        <taxon>Bacteria</taxon>
        <taxon>Pseudomonadati</taxon>
        <taxon>Pseudomonadota</taxon>
        <taxon>Gammaproteobacteria</taxon>
        <taxon>Pseudomonadales</taxon>
        <taxon>Marinobacteraceae</taxon>
        <taxon>Marinobacter</taxon>
    </lineage>
</organism>
<evidence type="ECO:0000256" key="4">
    <source>
        <dbReference type="SAM" id="SignalP"/>
    </source>
</evidence>
<protein>
    <recommendedName>
        <fullName evidence="1">diguanylate cyclase</fullName>
        <ecNumber evidence="1">2.7.7.65</ecNumber>
    </recommendedName>
</protein>
<evidence type="ECO:0000259" key="5">
    <source>
        <dbReference type="PROSITE" id="PS50887"/>
    </source>
</evidence>
<dbReference type="InterPro" id="IPR043128">
    <property type="entry name" value="Rev_trsase/Diguanyl_cyclase"/>
</dbReference>
<dbReference type="RefSeq" id="WP_322853884.1">
    <property type="nucleotide sequence ID" value="NZ_JAYDCJ010000001.1"/>
</dbReference>
<feature type="chain" id="PRO_5045686688" description="diguanylate cyclase" evidence="4">
    <location>
        <begin position="23"/>
        <end position="586"/>
    </location>
</feature>